<dbReference type="GO" id="GO:0006935">
    <property type="term" value="P:chemotaxis"/>
    <property type="evidence" value="ECO:0007669"/>
    <property type="project" value="UniProtKB-UniRule"/>
</dbReference>
<proteinExistence type="inferred from homology"/>
<keyword evidence="1 3" id="KW-0145">Chemotaxis</keyword>
<dbReference type="RefSeq" id="WP_110390363.1">
    <property type="nucleotide sequence ID" value="NZ_QJKI01000006.1"/>
</dbReference>
<comment type="function">
    <text evidence="3">Probably deamidates glutamine residues to glutamate on methyl-accepting chemotaxis receptors (MCPs), playing an important role in chemotaxis.</text>
</comment>
<comment type="catalytic activity">
    <reaction evidence="3">
        <text>L-glutaminyl-[protein] + H2O = L-glutamyl-[protein] + NH4(+)</text>
        <dbReference type="Rhea" id="RHEA:16441"/>
        <dbReference type="Rhea" id="RHEA-COMP:10207"/>
        <dbReference type="Rhea" id="RHEA-COMP:10208"/>
        <dbReference type="ChEBI" id="CHEBI:15377"/>
        <dbReference type="ChEBI" id="CHEBI:28938"/>
        <dbReference type="ChEBI" id="CHEBI:29973"/>
        <dbReference type="ChEBI" id="CHEBI:30011"/>
        <dbReference type="EC" id="3.5.1.44"/>
    </reaction>
</comment>
<sequence>MPDLFASTDPRTVFLHPGEFYFGGGPTRIATLLGSCVSITVWHPRLLVGGMCHYMLPSRQRPPQAALCGRYGDEAMEWLLARIRETGAPAAQFQAKLFGGGNMFETAIGGVMDIGRRNIDMGRQLLAQAGISLMAEHVGGNAHRKLVFELWSGDVWLARPDRYASLGDALS</sequence>
<dbReference type="SUPFAM" id="SSF64438">
    <property type="entry name" value="CNF1/YfiH-like putative cysteine hydrolases"/>
    <property type="match status" value="1"/>
</dbReference>
<dbReference type="GO" id="GO:0050568">
    <property type="term" value="F:protein-glutamine glutaminase activity"/>
    <property type="evidence" value="ECO:0007669"/>
    <property type="project" value="UniProtKB-UniRule"/>
</dbReference>
<keyword evidence="5" id="KW-1185">Reference proteome</keyword>
<reference evidence="4 5" key="1">
    <citation type="submission" date="2018-05" db="EMBL/GenBank/DDBJ databases">
        <title>Genomic Encyclopedia of Type Strains, Phase IV (KMG-IV): sequencing the most valuable type-strain genomes for metagenomic binning, comparative biology and taxonomic classification.</title>
        <authorList>
            <person name="Goeker M."/>
        </authorList>
    </citation>
    <scope>NUCLEOTIDE SEQUENCE [LARGE SCALE GENOMIC DNA]</scope>
    <source>
        <strain evidence="4 5">DSM 29661</strain>
    </source>
</reference>
<evidence type="ECO:0000256" key="1">
    <source>
        <dbReference type="ARBA" id="ARBA00022500"/>
    </source>
</evidence>
<dbReference type="EC" id="3.5.1.44" evidence="3"/>
<keyword evidence="2 3" id="KW-0378">Hydrolase</keyword>
<dbReference type="InterPro" id="IPR005659">
    <property type="entry name" value="Chemorcpt_Glu_NH3ase_CheD"/>
</dbReference>
<evidence type="ECO:0000256" key="2">
    <source>
        <dbReference type="ARBA" id="ARBA00022801"/>
    </source>
</evidence>
<gene>
    <name evidence="3" type="primary">cheD</name>
    <name evidence="4" type="ORF">DFR34_10684</name>
</gene>
<name>A0A318KRM8_9NEIS</name>
<dbReference type="EMBL" id="QJKI01000006">
    <property type="protein sequence ID" value="PXX79448.1"/>
    <property type="molecule type" value="Genomic_DNA"/>
</dbReference>
<dbReference type="InterPro" id="IPR011324">
    <property type="entry name" value="Cytotoxic_necrot_fac-like_cat"/>
</dbReference>
<dbReference type="InterPro" id="IPR038592">
    <property type="entry name" value="CheD-like_sf"/>
</dbReference>
<dbReference type="Pfam" id="PF03975">
    <property type="entry name" value="CheD"/>
    <property type="match status" value="1"/>
</dbReference>
<evidence type="ECO:0000313" key="5">
    <source>
        <dbReference type="Proteomes" id="UP000247555"/>
    </source>
</evidence>
<dbReference type="AlphaFoldDB" id="A0A318KRM8"/>
<evidence type="ECO:0000313" key="4">
    <source>
        <dbReference type="EMBL" id="PXX79448.1"/>
    </source>
</evidence>
<evidence type="ECO:0000256" key="3">
    <source>
        <dbReference type="HAMAP-Rule" id="MF_01440"/>
    </source>
</evidence>
<organism evidence="4 5">
    <name type="scientific">Rivihabitans pingtungensis</name>
    <dbReference type="NCBI Taxonomy" id="1054498"/>
    <lineage>
        <taxon>Bacteria</taxon>
        <taxon>Pseudomonadati</taxon>
        <taxon>Pseudomonadota</taxon>
        <taxon>Betaproteobacteria</taxon>
        <taxon>Neisseriales</taxon>
        <taxon>Aquaspirillaceae</taxon>
        <taxon>Rivihabitans</taxon>
    </lineage>
</organism>
<dbReference type="PANTHER" id="PTHR35147:SF3">
    <property type="entry name" value="CHEMORECEPTOR GLUTAMINE DEAMIDASE CHED 1-RELATED"/>
    <property type="match status" value="1"/>
</dbReference>
<dbReference type="OrthoDB" id="9807202at2"/>
<dbReference type="Proteomes" id="UP000247555">
    <property type="component" value="Unassembled WGS sequence"/>
</dbReference>
<dbReference type="CDD" id="cd16352">
    <property type="entry name" value="CheD"/>
    <property type="match status" value="1"/>
</dbReference>
<comment type="similarity">
    <text evidence="3">Belongs to the CheD family.</text>
</comment>
<protein>
    <recommendedName>
        <fullName evidence="3">Probable chemoreceptor glutamine deamidase CheD</fullName>
        <ecNumber evidence="3">3.5.1.44</ecNumber>
    </recommendedName>
</protein>
<comment type="caution">
    <text evidence="4">The sequence shown here is derived from an EMBL/GenBank/DDBJ whole genome shotgun (WGS) entry which is preliminary data.</text>
</comment>
<accession>A0A318KRM8</accession>
<dbReference type="HAMAP" id="MF_01440">
    <property type="entry name" value="CheD"/>
    <property type="match status" value="1"/>
</dbReference>
<dbReference type="PANTHER" id="PTHR35147">
    <property type="entry name" value="CHEMORECEPTOR GLUTAMINE DEAMIDASE CHED-RELATED"/>
    <property type="match status" value="1"/>
</dbReference>
<dbReference type="Gene3D" id="3.30.1330.200">
    <property type="match status" value="1"/>
</dbReference>